<name>A0A3N4ICI3_ASCIM</name>
<dbReference type="InterPro" id="IPR000504">
    <property type="entry name" value="RRM_dom"/>
</dbReference>
<dbReference type="GO" id="GO:0003723">
    <property type="term" value="F:RNA binding"/>
    <property type="evidence" value="ECO:0007669"/>
    <property type="project" value="UniProtKB-UniRule"/>
</dbReference>
<dbReference type="Pfam" id="PF00076">
    <property type="entry name" value="RRM_1"/>
    <property type="match status" value="1"/>
</dbReference>
<feature type="compositionally biased region" description="Polar residues" evidence="3">
    <location>
        <begin position="1"/>
        <end position="10"/>
    </location>
</feature>
<dbReference type="OrthoDB" id="252020at2759"/>
<keyword evidence="1 2" id="KW-0694">RNA-binding</keyword>
<organism evidence="5 6">
    <name type="scientific">Ascobolus immersus RN42</name>
    <dbReference type="NCBI Taxonomy" id="1160509"/>
    <lineage>
        <taxon>Eukaryota</taxon>
        <taxon>Fungi</taxon>
        <taxon>Dikarya</taxon>
        <taxon>Ascomycota</taxon>
        <taxon>Pezizomycotina</taxon>
        <taxon>Pezizomycetes</taxon>
        <taxon>Pezizales</taxon>
        <taxon>Ascobolaceae</taxon>
        <taxon>Ascobolus</taxon>
    </lineage>
</organism>
<evidence type="ECO:0000256" key="2">
    <source>
        <dbReference type="PROSITE-ProRule" id="PRU00176"/>
    </source>
</evidence>
<dbReference type="EMBL" id="ML119676">
    <property type="protein sequence ID" value="RPA81860.1"/>
    <property type="molecule type" value="Genomic_DNA"/>
</dbReference>
<dbReference type="InterPro" id="IPR012677">
    <property type="entry name" value="Nucleotide-bd_a/b_plait_sf"/>
</dbReference>
<proteinExistence type="predicted"/>
<dbReference type="GO" id="GO:0000398">
    <property type="term" value="P:mRNA splicing, via spliceosome"/>
    <property type="evidence" value="ECO:0007669"/>
    <property type="project" value="TreeGrafter"/>
</dbReference>
<dbReference type="Proteomes" id="UP000275078">
    <property type="component" value="Unassembled WGS sequence"/>
</dbReference>
<evidence type="ECO:0000313" key="6">
    <source>
        <dbReference type="Proteomes" id="UP000275078"/>
    </source>
</evidence>
<dbReference type="GO" id="GO:0005737">
    <property type="term" value="C:cytoplasm"/>
    <property type="evidence" value="ECO:0007669"/>
    <property type="project" value="TreeGrafter"/>
</dbReference>
<keyword evidence="6" id="KW-1185">Reference proteome</keyword>
<dbReference type="AlphaFoldDB" id="A0A3N4ICI3"/>
<dbReference type="InterPro" id="IPR035979">
    <property type="entry name" value="RBD_domain_sf"/>
</dbReference>
<dbReference type="PANTHER" id="PTHR15481">
    <property type="entry name" value="RIBONUCLEIC ACID BINDING PROTEIN S1"/>
    <property type="match status" value="1"/>
</dbReference>
<dbReference type="GO" id="GO:0061574">
    <property type="term" value="C:ASAP complex"/>
    <property type="evidence" value="ECO:0007669"/>
    <property type="project" value="TreeGrafter"/>
</dbReference>
<feature type="region of interest" description="Disordered" evidence="3">
    <location>
        <begin position="1"/>
        <end position="35"/>
    </location>
</feature>
<reference evidence="5 6" key="1">
    <citation type="journal article" date="2018" name="Nat. Ecol. Evol.">
        <title>Pezizomycetes genomes reveal the molecular basis of ectomycorrhizal truffle lifestyle.</title>
        <authorList>
            <person name="Murat C."/>
            <person name="Payen T."/>
            <person name="Noel B."/>
            <person name="Kuo A."/>
            <person name="Morin E."/>
            <person name="Chen J."/>
            <person name="Kohler A."/>
            <person name="Krizsan K."/>
            <person name="Balestrini R."/>
            <person name="Da Silva C."/>
            <person name="Montanini B."/>
            <person name="Hainaut M."/>
            <person name="Levati E."/>
            <person name="Barry K.W."/>
            <person name="Belfiori B."/>
            <person name="Cichocki N."/>
            <person name="Clum A."/>
            <person name="Dockter R.B."/>
            <person name="Fauchery L."/>
            <person name="Guy J."/>
            <person name="Iotti M."/>
            <person name="Le Tacon F."/>
            <person name="Lindquist E.A."/>
            <person name="Lipzen A."/>
            <person name="Malagnac F."/>
            <person name="Mello A."/>
            <person name="Molinier V."/>
            <person name="Miyauchi S."/>
            <person name="Poulain J."/>
            <person name="Riccioni C."/>
            <person name="Rubini A."/>
            <person name="Sitrit Y."/>
            <person name="Splivallo R."/>
            <person name="Traeger S."/>
            <person name="Wang M."/>
            <person name="Zifcakova L."/>
            <person name="Wipf D."/>
            <person name="Zambonelli A."/>
            <person name="Paolocci F."/>
            <person name="Nowrousian M."/>
            <person name="Ottonello S."/>
            <person name="Baldrian P."/>
            <person name="Spatafora J.W."/>
            <person name="Henrissat B."/>
            <person name="Nagy L.G."/>
            <person name="Aury J.M."/>
            <person name="Wincker P."/>
            <person name="Grigoriev I.V."/>
            <person name="Bonfante P."/>
            <person name="Martin F.M."/>
        </authorList>
    </citation>
    <scope>NUCLEOTIDE SEQUENCE [LARGE SCALE GENOMIC DNA]</scope>
    <source>
        <strain evidence="5 6">RN42</strain>
    </source>
</reference>
<dbReference type="Gene3D" id="3.30.70.330">
    <property type="match status" value="1"/>
</dbReference>
<dbReference type="GO" id="GO:0005654">
    <property type="term" value="C:nucleoplasm"/>
    <property type="evidence" value="ECO:0007669"/>
    <property type="project" value="TreeGrafter"/>
</dbReference>
<sequence length="149" mass="16802">MNVFSDTESNQHSRSRVSSEEHSIWPARQDTPEDHQFRSSKIIIEKLTKNVTVAHLKEVFEPFGEIQFVDLPENGQFDTNKGVAYILYNSTESAEAAVAYMDEAQIDGSIIQVSLVYPKPIHDMEDTGALNDDRGELSKEGKFHITITT</sequence>
<dbReference type="SUPFAM" id="SSF54928">
    <property type="entry name" value="RNA-binding domain, RBD"/>
    <property type="match status" value="1"/>
</dbReference>
<dbReference type="PANTHER" id="PTHR15481:SF0">
    <property type="entry name" value="LD23870P-RELATED"/>
    <property type="match status" value="1"/>
</dbReference>
<evidence type="ECO:0000256" key="3">
    <source>
        <dbReference type="SAM" id="MobiDB-lite"/>
    </source>
</evidence>
<gene>
    <name evidence="5" type="ORF">BJ508DRAFT_414572</name>
</gene>
<evidence type="ECO:0000256" key="1">
    <source>
        <dbReference type="ARBA" id="ARBA00022884"/>
    </source>
</evidence>
<dbReference type="SMART" id="SM00360">
    <property type="entry name" value="RRM"/>
    <property type="match status" value="1"/>
</dbReference>
<protein>
    <recommendedName>
        <fullName evidence="4">RRM domain-containing protein</fullName>
    </recommendedName>
</protein>
<evidence type="ECO:0000259" key="4">
    <source>
        <dbReference type="PROSITE" id="PS50102"/>
    </source>
</evidence>
<feature type="domain" description="RRM" evidence="4">
    <location>
        <begin position="40"/>
        <end position="118"/>
    </location>
</feature>
<accession>A0A3N4ICI3</accession>
<dbReference type="STRING" id="1160509.A0A3N4ICI3"/>
<evidence type="ECO:0000313" key="5">
    <source>
        <dbReference type="EMBL" id="RPA81860.1"/>
    </source>
</evidence>
<dbReference type="PROSITE" id="PS50102">
    <property type="entry name" value="RRM"/>
    <property type="match status" value="1"/>
</dbReference>